<dbReference type="Gene3D" id="3.40.1000.70">
    <property type="entry name" value="PknH-like extracellular domain"/>
    <property type="match status" value="1"/>
</dbReference>
<organism evidence="3 4">
    <name type="scientific">Actinomadura barringtoniae</name>
    <dbReference type="NCBI Taxonomy" id="1427535"/>
    <lineage>
        <taxon>Bacteria</taxon>
        <taxon>Bacillati</taxon>
        <taxon>Actinomycetota</taxon>
        <taxon>Actinomycetes</taxon>
        <taxon>Streptosporangiales</taxon>
        <taxon>Thermomonosporaceae</taxon>
        <taxon>Actinomadura</taxon>
    </lineage>
</organism>
<dbReference type="PROSITE" id="PS51257">
    <property type="entry name" value="PROKAR_LIPOPROTEIN"/>
    <property type="match status" value="1"/>
</dbReference>
<dbReference type="Pfam" id="PF14032">
    <property type="entry name" value="PknH_C"/>
    <property type="match status" value="1"/>
</dbReference>
<accession>A0A939PLJ8</accession>
<keyword evidence="4" id="KW-1185">Reference proteome</keyword>
<feature type="region of interest" description="Disordered" evidence="1">
    <location>
        <begin position="25"/>
        <end position="49"/>
    </location>
</feature>
<dbReference type="Proteomes" id="UP000669179">
    <property type="component" value="Unassembled WGS sequence"/>
</dbReference>
<dbReference type="InterPro" id="IPR026954">
    <property type="entry name" value="PknH-like_Extracell"/>
</dbReference>
<reference evidence="3" key="1">
    <citation type="submission" date="2021-03" db="EMBL/GenBank/DDBJ databases">
        <authorList>
            <person name="Kanchanasin P."/>
            <person name="Saeng-In P."/>
            <person name="Phongsopitanun W."/>
            <person name="Yuki M."/>
            <person name="Kudo T."/>
            <person name="Ohkuma M."/>
            <person name="Tanasupawat S."/>
        </authorList>
    </citation>
    <scope>NUCLEOTIDE SEQUENCE</scope>
    <source>
        <strain evidence="3">GKU 128</strain>
    </source>
</reference>
<protein>
    <submittedName>
        <fullName evidence="3">Sensor domain-containing protein</fullName>
    </submittedName>
</protein>
<evidence type="ECO:0000256" key="1">
    <source>
        <dbReference type="SAM" id="MobiDB-lite"/>
    </source>
</evidence>
<evidence type="ECO:0000259" key="2">
    <source>
        <dbReference type="Pfam" id="PF14032"/>
    </source>
</evidence>
<name>A0A939PLJ8_9ACTN</name>
<dbReference type="EMBL" id="JAGEOJ010000027">
    <property type="protein sequence ID" value="MBO2454562.1"/>
    <property type="molecule type" value="Genomic_DNA"/>
</dbReference>
<dbReference type="AlphaFoldDB" id="A0A939PLJ8"/>
<sequence>MPWSRLHSFSSALVVTGLILGGCGGSGSEAADRKPTSAAPSATATPPPTYSADAIEKALLKPAEISRGMQNLEISLLPLRDKRLPLCSLTGMVLPGKPDITIRQMNAPQDTHSEKKFAQVIVRYPDPATAAGQFTAVQGKIRACPKKQHVGSKKVPDQKFTLFAHDDTWKLSEDSVAGWSHIRGVEKQLFSSAQTTNNVLYFVYDYAFRGNVLVTSLYWERAKPSDSADPVAKRATDVLTKQLQKLG</sequence>
<evidence type="ECO:0000313" key="4">
    <source>
        <dbReference type="Proteomes" id="UP000669179"/>
    </source>
</evidence>
<feature type="domain" description="PknH-like extracellular" evidence="2">
    <location>
        <begin position="109"/>
        <end position="220"/>
    </location>
</feature>
<proteinExistence type="predicted"/>
<dbReference type="RefSeq" id="WP_208262771.1">
    <property type="nucleotide sequence ID" value="NZ_JAGEOJ010000027.1"/>
</dbReference>
<dbReference type="InterPro" id="IPR038232">
    <property type="entry name" value="PknH-like_Extracell_sf"/>
</dbReference>
<evidence type="ECO:0000313" key="3">
    <source>
        <dbReference type="EMBL" id="MBO2454562.1"/>
    </source>
</evidence>
<gene>
    <name evidence="3" type="ORF">J4573_46265</name>
</gene>
<comment type="caution">
    <text evidence="3">The sequence shown here is derived from an EMBL/GenBank/DDBJ whole genome shotgun (WGS) entry which is preliminary data.</text>
</comment>